<dbReference type="KEGG" id="bor:COCMIDRAFT_29289"/>
<dbReference type="HOGENOM" id="CLU_1864772_0_0_1"/>
<protein>
    <submittedName>
        <fullName evidence="2">Uncharacterized protein</fullName>
    </submittedName>
</protein>
<sequence length="137" mass="15485">MKVLLTSDWIVDHWQNFGQAEIWAMRRLAEGAARIRAQGRDRVKDGGHQARRAPLQRRDHPVNAIDIFQKSRREIHVGKPLEKNRNAGEMDSKEMTGGHKRAHVLVSFALIGQVDYTQLYPAGPPPCLPSYSQGPPK</sequence>
<dbReference type="Proteomes" id="UP000054032">
    <property type="component" value="Unassembled WGS sequence"/>
</dbReference>
<organism evidence="2 3">
    <name type="scientific">Bipolaris oryzae ATCC 44560</name>
    <dbReference type="NCBI Taxonomy" id="930090"/>
    <lineage>
        <taxon>Eukaryota</taxon>
        <taxon>Fungi</taxon>
        <taxon>Dikarya</taxon>
        <taxon>Ascomycota</taxon>
        <taxon>Pezizomycotina</taxon>
        <taxon>Dothideomycetes</taxon>
        <taxon>Pleosporomycetidae</taxon>
        <taxon>Pleosporales</taxon>
        <taxon>Pleosporineae</taxon>
        <taxon>Pleosporaceae</taxon>
        <taxon>Bipolaris</taxon>
    </lineage>
</organism>
<evidence type="ECO:0000313" key="3">
    <source>
        <dbReference type="Proteomes" id="UP000054032"/>
    </source>
</evidence>
<proteinExistence type="predicted"/>
<dbReference type="AlphaFoldDB" id="W6YWX0"/>
<accession>W6YWX0</accession>
<reference evidence="2 3" key="1">
    <citation type="journal article" date="2013" name="PLoS Genet.">
        <title>Comparative genome structure, secondary metabolite, and effector coding capacity across Cochliobolus pathogens.</title>
        <authorList>
            <person name="Condon B.J."/>
            <person name="Leng Y."/>
            <person name="Wu D."/>
            <person name="Bushley K.E."/>
            <person name="Ohm R.A."/>
            <person name="Otillar R."/>
            <person name="Martin J."/>
            <person name="Schackwitz W."/>
            <person name="Grimwood J."/>
            <person name="MohdZainudin N."/>
            <person name="Xue C."/>
            <person name="Wang R."/>
            <person name="Manning V.A."/>
            <person name="Dhillon B."/>
            <person name="Tu Z.J."/>
            <person name="Steffenson B.J."/>
            <person name="Salamov A."/>
            <person name="Sun H."/>
            <person name="Lowry S."/>
            <person name="LaButti K."/>
            <person name="Han J."/>
            <person name="Copeland A."/>
            <person name="Lindquist E."/>
            <person name="Barry K."/>
            <person name="Schmutz J."/>
            <person name="Baker S.E."/>
            <person name="Ciuffetti L.M."/>
            <person name="Grigoriev I.V."/>
            <person name="Zhong S."/>
            <person name="Turgeon B.G."/>
        </authorList>
    </citation>
    <scope>NUCLEOTIDE SEQUENCE [LARGE SCALE GENOMIC DNA]</scope>
    <source>
        <strain evidence="2 3">ATCC 44560</strain>
    </source>
</reference>
<evidence type="ECO:0000256" key="1">
    <source>
        <dbReference type="SAM" id="MobiDB-lite"/>
    </source>
</evidence>
<feature type="region of interest" description="Disordered" evidence="1">
    <location>
        <begin position="39"/>
        <end position="59"/>
    </location>
</feature>
<name>W6YWX0_COCMI</name>
<feature type="compositionally biased region" description="Basic and acidic residues" evidence="1">
    <location>
        <begin position="76"/>
        <end position="97"/>
    </location>
</feature>
<keyword evidence="3" id="KW-1185">Reference proteome</keyword>
<dbReference type="EMBL" id="KI964076">
    <property type="protein sequence ID" value="EUC42018.1"/>
    <property type="molecule type" value="Genomic_DNA"/>
</dbReference>
<feature type="region of interest" description="Disordered" evidence="1">
    <location>
        <begin position="76"/>
        <end position="98"/>
    </location>
</feature>
<evidence type="ECO:0000313" key="2">
    <source>
        <dbReference type="EMBL" id="EUC42018.1"/>
    </source>
</evidence>
<dbReference type="RefSeq" id="XP_007691455.1">
    <property type="nucleotide sequence ID" value="XM_007693265.1"/>
</dbReference>
<feature type="compositionally biased region" description="Basic and acidic residues" evidence="1">
    <location>
        <begin position="39"/>
        <end position="48"/>
    </location>
</feature>
<gene>
    <name evidence="2" type="ORF">COCMIDRAFT_29289</name>
</gene>
<dbReference type="GeneID" id="19121479"/>